<dbReference type="Proteomes" id="UP000282125">
    <property type="component" value="Unassembled WGS sequence"/>
</dbReference>
<feature type="coiled-coil region" evidence="10">
    <location>
        <begin position="152"/>
        <end position="186"/>
    </location>
</feature>
<protein>
    <recommendedName>
        <fullName evidence="9">Membrane fusion protein (MFP) family protein</fullName>
    </recommendedName>
</protein>
<reference evidence="13 14" key="1">
    <citation type="submission" date="2018-11" db="EMBL/GenBank/DDBJ databases">
        <title>Gemmobacter sp. nov., YIM 102744-1 draft genome.</title>
        <authorList>
            <person name="Li G."/>
            <person name="Jiang Y."/>
        </authorList>
    </citation>
    <scope>NUCLEOTIDE SEQUENCE [LARGE SCALE GENOMIC DNA]</scope>
    <source>
        <strain evidence="13 14">YIM 102744-1</strain>
    </source>
</reference>
<evidence type="ECO:0000256" key="3">
    <source>
        <dbReference type="ARBA" id="ARBA00022448"/>
    </source>
</evidence>
<keyword evidence="7" id="KW-1133">Transmembrane helix</keyword>
<dbReference type="PANTHER" id="PTHR30386:SF17">
    <property type="entry name" value="ALKALINE PROTEASE SECRETION PROTEIN APRE"/>
    <property type="match status" value="1"/>
</dbReference>
<name>A0A3P3D3Q9_9RHOB</name>
<comment type="similarity">
    <text evidence="2 9">Belongs to the membrane fusion protein (MFP) (TC 8.A.1) family.</text>
</comment>
<dbReference type="InterPro" id="IPR058982">
    <property type="entry name" value="Beta-barrel_AprE"/>
</dbReference>
<evidence type="ECO:0000259" key="12">
    <source>
        <dbReference type="Pfam" id="PF26002"/>
    </source>
</evidence>
<dbReference type="GO" id="GO:0015031">
    <property type="term" value="P:protein transport"/>
    <property type="evidence" value="ECO:0007669"/>
    <property type="project" value="InterPro"/>
</dbReference>
<dbReference type="Pfam" id="PF25994">
    <property type="entry name" value="HH_AprE"/>
    <property type="match status" value="1"/>
</dbReference>
<evidence type="ECO:0000256" key="9">
    <source>
        <dbReference type="RuleBase" id="RU365093"/>
    </source>
</evidence>
<feature type="domain" description="AprE-like long alpha-helical hairpin" evidence="11">
    <location>
        <begin position="94"/>
        <end position="281"/>
    </location>
</feature>
<evidence type="ECO:0000256" key="2">
    <source>
        <dbReference type="ARBA" id="ARBA00009477"/>
    </source>
</evidence>
<evidence type="ECO:0000256" key="7">
    <source>
        <dbReference type="ARBA" id="ARBA00022989"/>
    </source>
</evidence>
<dbReference type="PRINTS" id="PR01490">
    <property type="entry name" value="RTXTOXIND"/>
</dbReference>
<comment type="caution">
    <text evidence="13">The sequence shown here is derived from an EMBL/GenBank/DDBJ whole genome shotgun (WGS) entry which is preliminary data.</text>
</comment>
<dbReference type="EMBL" id="RRAZ01000049">
    <property type="protein sequence ID" value="RRH69050.1"/>
    <property type="molecule type" value="Genomic_DNA"/>
</dbReference>
<proteinExistence type="inferred from homology"/>
<dbReference type="SUPFAM" id="SSF111369">
    <property type="entry name" value="HlyD-like secretion proteins"/>
    <property type="match status" value="1"/>
</dbReference>
<dbReference type="InterPro" id="IPR050739">
    <property type="entry name" value="MFP"/>
</dbReference>
<organism evidence="13 14">
    <name type="scientific">Falsigemmobacter faecalis</name>
    <dbReference type="NCBI Taxonomy" id="2488730"/>
    <lineage>
        <taxon>Bacteria</taxon>
        <taxon>Pseudomonadati</taxon>
        <taxon>Pseudomonadota</taxon>
        <taxon>Alphaproteobacteria</taxon>
        <taxon>Rhodobacterales</taxon>
        <taxon>Paracoccaceae</taxon>
        <taxon>Falsigemmobacter</taxon>
    </lineage>
</organism>
<keyword evidence="5 9" id="KW-0997">Cell inner membrane</keyword>
<evidence type="ECO:0000259" key="11">
    <source>
        <dbReference type="Pfam" id="PF25994"/>
    </source>
</evidence>
<keyword evidence="10" id="KW-0175">Coiled coil</keyword>
<comment type="subcellular location">
    <subcellularLocation>
        <location evidence="1 9">Cell inner membrane</location>
        <topology evidence="1 9">Single-pass membrane protein</topology>
    </subcellularLocation>
</comment>
<dbReference type="RefSeq" id="WP_124966716.1">
    <property type="nucleotide sequence ID" value="NZ_RRAZ01000049.1"/>
</dbReference>
<evidence type="ECO:0000256" key="8">
    <source>
        <dbReference type="ARBA" id="ARBA00023136"/>
    </source>
</evidence>
<dbReference type="OrthoDB" id="9810980at2"/>
<evidence type="ECO:0000313" key="14">
    <source>
        <dbReference type="Proteomes" id="UP000282125"/>
    </source>
</evidence>
<dbReference type="Gene3D" id="1.10.287.470">
    <property type="entry name" value="Helix hairpin bin"/>
    <property type="match status" value="1"/>
</dbReference>
<dbReference type="Gene3D" id="2.40.50.100">
    <property type="match status" value="1"/>
</dbReference>
<keyword evidence="4 9" id="KW-1003">Cell membrane</keyword>
<dbReference type="GO" id="GO:0005886">
    <property type="term" value="C:plasma membrane"/>
    <property type="evidence" value="ECO:0007669"/>
    <property type="project" value="UniProtKB-SubCell"/>
</dbReference>
<dbReference type="NCBIfam" id="TIGR01843">
    <property type="entry name" value="type_I_hlyD"/>
    <property type="match status" value="1"/>
</dbReference>
<gene>
    <name evidence="13" type="ORF">EG244_18875</name>
</gene>
<keyword evidence="3 9" id="KW-0813">Transport</keyword>
<dbReference type="InterPro" id="IPR058781">
    <property type="entry name" value="HH_AprE-like"/>
</dbReference>
<dbReference type="Pfam" id="PF26002">
    <property type="entry name" value="Beta-barrel_AprE"/>
    <property type="match status" value="1"/>
</dbReference>
<evidence type="ECO:0000313" key="13">
    <source>
        <dbReference type="EMBL" id="RRH69050.1"/>
    </source>
</evidence>
<keyword evidence="6" id="KW-0812">Transmembrane</keyword>
<evidence type="ECO:0000256" key="6">
    <source>
        <dbReference type="ARBA" id="ARBA00022692"/>
    </source>
</evidence>
<dbReference type="AlphaFoldDB" id="A0A3P3D3Q9"/>
<accession>A0A3P3D3Q9</accession>
<keyword evidence="8" id="KW-0472">Membrane</keyword>
<dbReference type="Gene3D" id="2.40.30.170">
    <property type="match status" value="1"/>
</dbReference>
<evidence type="ECO:0000256" key="4">
    <source>
        <dbReference type="ARBA" id="ARBA00022475"/>
    </source>
</evidence>
<keyword evidence="14" id="KW-1185">Reference proteome</keyword>
<evidence type="ECO:0000256" key="10">
    <source>
        <dbReference type="SAM" id="Coils"/>
    </source>
</evidence>
<feature type="domain" description="AprE-like beta-barrel" evidence="12">
    <location>
        <begin position="323"/>
        <end position="412"/>
    </location>
</feature>
<evidence type="ECO:0000256" key="5">
    <source>
        <dbReference type="ARBA" id="ARBA00022519"/>
    </source>
</evidence>
<evidence type="ECO:0000256" key="1">
    <source>
        <dbReference type="ARBA" id="ARBA00004377"/>
    </source>
</evidence>
<dbReference type="PANTHER" id="PTHR30386">
    <property type="entry name" value="MEMBRANE FUSION SUBUNIT OF EMRAB-TOLC MULTIDRUG EFFLUX PUMP"/>
    <property type="match status" value="1"/>
</dbReference>
<sequence>MKTVKDKTGSYFGLRGRVLTGSVLAVGLIAGVGGWAATTPLAGAVIASGVVAVDQNLKLVQHLDGGIISSILVREGSRVREGDVMFQLDDAQTRAELEILRGQLIKLKIQQARLAAERDGRDALVLPAAIDVTDPAIAGQVAGEQRILSGRLGEYRARRQQFELSIEQVAEEIRGLEAQALAKREEAGLVQEEQTRSETLMKAGLAEIGRVAATRRELARLTGESGEIAATIARARVRSSEIRLQILAADDLFRTEAQRGLGQTEIQIDEMEQRFAATADRLTRTELRAPISGIVNELNVHTLGGVIGAAEVLATIMPDAAQLTFQVRVPPVQIDQVVPEQSARVRFPAFNQRVTPELAGTTRYVAAAATRDPVSGESFFLAEIGVEASALAALEGAVLLPGMPVEVFIATEPRMAISYLAKPFTDVVLRAFRER</sequence>
<dbReference type="InterPro" id="IPR010129">
    <property type="entry name" value="T1SS_HlyD"/>
</dbReference>